<evidence type="ECO:0000313" key="2">
    <source>
        <dbReference type="EMBL" id="EAY27621.1"/>
    </source>
</evidence>
<proteinExistence type="predicted"/>
<dbReference type="EMBL" id="AAWS01000022">
    <property type="protein sequence ID" value="EAY27621.1"/>
    <property type="molecule type" value="Genomic_DNA"/>
</dbReference>
<dbReference type="Proteomes" id="UP000004095">
    <property type="component" value="Unassembled WGS sequence"/>
</dbReference>
<evidence type="ECO:0000256" key="1">
    <source>
        <dbReference type="SAM" id="Phobius"/>
    </source>
</evidence>
<feature type="transmembrane region" description="Helical" evidence="1">
    <location>
        <begin position="7"/>
        <end position="30"/>
    </location>
</feature>
<sequence length="139" mass="16272">MKSKFRILGIASLIALFFVLGIIFTPYLLAIPPTQQGLYVFFFLLIITYLAYNLFKNLNKVDINNEVISFNNVFLKTEQAYRFSELDGFITQTKLTNGNVSDVIYLIKHDQEVQKIPSFYYANYQEIKRYLKARLQYLG</sequence>
<name>A1ZPW6_MICM2</name>
<evidence type="ECO:0000313" key="3">
    <source>
        <dbReference type="Proteomes" id="UP000004095"/>
    </source>
</evidence>
<accession>A1ZPW6</accession>
<reference evidence="2 3" key="1">
    <citation type="submission" date="2007-01" db="EMBL/GenBank/DDBJ databases">
        <authorList>
            <person name="Haygood M."/>
            <person name="Podell S."/>
            <person name="Anderson C."/>
            <person name="Hopkinson B."/>
            <person name="Roe K."/>
            <person name="Barbeau K."/>
            <person name="Gaasterland T."/>
            <person name="Ferriera S."/>
            <person name="Johnson J."/>
            <person name="Kravitz S."/>
            <person name="Beeson K."/>
            <person name="Sutton G."/>
            <person name="Rogers Y.-H."/>
            <person name="Friedman R."/>
            <person name="Frazier M."/>
            <person name="Venter J.C."/>
        </authorList>
    </citation>
    <scope>NUCLEOTIDE SEQUENCE [LARGE SCALE GENOMIC DNA]</scope>
    <source>
        <strain evidence="2 3">ATCC 23134</strain>
    </source>
</reference>
<dbReference type="RefSeq" id="WP_002699282.1">
    <property type="nucleotide sequence ID" value="NZ_AAWS01000022.1"/>
</dbReference>
<protein>
    <submittedName>
        <fullName evidence="2">Uncharacterized protein</fullName>
    </submittedName>
</protein>
<gene>
    <name evidence="2" type="ORF">M23134_02868</name>
</gene>
<keyword evidence="1" id="KW-0812">Transmembrane</keyword>
<dbReference type="AlphaFoldDB" id="A1ZPW6"/>
<comment type="caution">
    <text evidence="2">The sequence shown here is derived from an EMBL/GenBank/DDBJ whole genome shotgun (WGS) entry which is preliminary data.</text>
</comment>
<keyword evidence="3" id="KW-1185">Reference proteome</keyword>
<keyword evidence="1" id="KW-1133">Transmembrane helix</keyword>
<dbReference type="OrthoDB" id="1359943at2"/>
<keyword evidence="1" id="KW-0472">Membrane</keyword>
<organism evidence="2 3">
    <name type="scientific">Microscilla marina ATCC 23134</name>
    <dbReference type="NCBI Taxonomy" id="313606"/>
    <lineage>
        <taxon>Bacteria</taxon>
        <taxon>Pseudomonadati</taxon>
        <taxon>Bacteroidota</taxon>
        <taxon>Cytophagia</taxon>
        <taxon>Cytophagales</taxon>
        <taxon>Microscillaceae</taxon>
        <taxon>Microscilla</taxon>
    </lineage>
</organism>
<feature type="transmembrane region" description="Helical" evidence="1">
    <location>
        <begin position="36"/>
        <end position="55"/>
    </location>
</feature>